<evidence type="ECO:0000313" key="1">
    <source>
        <dbReference type="EMBL" id="CAH2714060.1"/>
    </source>
</evidence>
<evidence type="ECO:0000313" key="2">
    <source>
        <dbReference type="Proteomes" id="UP000838308"/>
    </source>
</evidence>
<accession>A0ABM9EN63</accession>
<organism evidence="1 2">
    <name type="scientific">Neobacillus rhizosphaerae</name>
    <dbReference type="NCBI Taxonomy" id="2880965"/>
    <lineage>
        <taxon>Bacteria</taxon>
        <taxon>Bacillati</taxon>
        <taxon>Bacillota</taxon>
        <taxon>Bacilli</taxon>
        <taxon>Bacillales</taxon>
        <taxon>Bacillaceae</taxon>
        <taxon>Neobacillus</taxon>
    </lineage>
</organism>
<name>A0ABM9EN63_9BACI</name>
<comment type="caution">
    <text evidence="1">The sequence shown here is derived from an EMBL/GenBank/DDBJ whole genome shotgun (WGS) entry which is preliminary data.</text>
</comment>
<sequence length="42" mass="4719">MLTTLTPLEIQLECAKLQNWKVKNDKVKLQSVGGFHPPLIVS</sequence>
<protein>
    <submittedName>
        <fullName evidence="1">Uncharacterized protein</fullName>
    </submittedName>
</protein>
<dbReference type="Proteomes" id="UP000838308">
    <property type="component" value="Unassembled WGS sequence"/>
</dbReference>
<dbReference type="EMBL" id="CALBWS010000005">
    <property type="protein sequence ID" value="CAH2714060.1"/>
    <property type="molecule type" value="Genomic_DNA"/>
</dbReference>
<gene>
    <name evidence="1" type="ORF">BACCIP111895_01214</name>
</gene>
<keyword evidence="2" id="KW-1185">Reference proteome</keyword>
<proteinExistence type="predicted"/>
<reference evidence="1" key="1">
    <citation type="submission" date="2022-04" db="EMBL/GenBank/DDBJ databases">
        <authorList>
            <person name="Criscuolo A."/>
        </authorList>
    </citation>
    <scope>NUCLEOTIDE SEQUENCE</scope>
    <source>
        <strain evidence="1">CIP111895</strain>
    </source>
</reference>